<dbReference type="AlphaFoldDB" id="A0A834YD77"/>
<dbReference type="OMA" id="RWAMEMG"/>
<dbReference type="OrthoDB" id="1915921at2759"/>
<evidence type="ECO:0000313" key="2">
    <source>
        <dbReference type="Proteomes" id="UP000655225"/>
    </source>
</evidence>
<gene>
    <name evidence="1" type="ORF">HHK36_027422</name>
</gene>
<accession>A0A834YD77</accession>
<protein>
    <submittedName>
        <fullName evidence="1">Uncharacterized protein</fullName>
    </submittedName>
</protein>
<proteinExistence type="predicted"/>
<reference evidence="1 2" key="1">
    <citation type="submission" date="2020-04" db="EMBL/GenBank/DDBJ databases">
        <title>Plant Genome Project.</title>
        <authorList>
            <person name="Zhang R.-G."/>
        </authorList>
    </citation>
    <scope>NUCLEOTIDE SEQUENCE [LARGE SCALE GENOMIC DNA]</scope>
    <source>
        <strain evidence="1">YNK0</strain>
        <tissue evidence="1">Leaf</tissue>
    </source>
</reference>
<organism evidence="1 2">
    <name type="scientific">Tetracentron sinense</name>
    <name type="common">Spur-leaf</name>
    <dbReference type="NCBI Taxonomy" id="13715"/>
    <lineage>
        <taxon>Eukaryota</taxon>
        <taxon>Viridiplantae</taxon>
        <taxon>Streptophyta</taxon>
        <taxon>Embryophyta</taxon>
        <taxon>Tracheophyta</taxon>
        <taxon>Spermatophyta</taxon>
        <taxon>Magnoliopsida</taxon>
        <taxon>Trochodendrales</taxon>
        <taxon>Trochodendraceae</taxon>
        <taxon>Tetracentron</taxon>
    </lineage>
</organism>
<sequence length="260" mass="29608">MCRSTEIQGFFQKEGDRLKIRSFYLRLSISIAHKSIPESLTLLYLPRVNGNPLEINESKIRSDSAAFVTLHRVRSAEKMNNERVGEAVFASREQVRASEGVRFEVYLREEKVLKGIFMKNEYGEWKMECKCALESVLVGFEVAAAEVCVAVEGQVAMNERVDMVVKRRKKKKIGFQGLEEIPEEREVETESENCCCSCGDLEMGSDGGDYEENGDEYKEIEIEMEGVRWAFDVGIWVMCLGVGYLVSKASSRTLRLKRIL</sequence>
<keyword evidence="2" id="KW-1185">Reference proteome</keyword>
<name>A0A834YD77_TETSI</name>
<evidence type="ECO:0000313" key="1">
    <source>
        <dbReference type="EMBL" id="KAF8379956.1"/>
    </source>
</evidence>
<dbReference type="PANTHER" id="PTHR37244">
    <property type="entry name" value="NADP-SPECIFIC GLUTAMATE DEHYDROGENASE"/>
    <property type="match status" value="1"/>
</dbReference>
<dbReference type="EMBL" id="JABCRI010000021">
    <property type="protein sequence ID" value="KAF8379956.1"/>
    <property type="molecule type" value="Genomic_DNA"/>
</dbReference>
<dbReference type="PANTHER" id="PTHR37244:SF1">
    <property type="entry name" value="NADP-SPECIFIC GLUTAMATE DEHYDROGENASE"/>
    <property type="match status" value="1"/>
</dbReference>
<comment type="caution">
    <text evidence="1">The sequence shown here is derived from an EMBL/GenBank/DDBJ whole genome shotgun (WGS) entry which is preliminary data.</text>
</comment>
<dbReference type="Proteomes" id="UP000655225">
    <property type="component" value="Unassembled WGS sequence"/>
</dbReference>